<dbReference type="RefSeq" id="WP_379024279.1">
    <property type="nucleotide sequence ID" value="NZ_JBHRTA010000038.1"/>
</dbReference>
<gene>
    <name evidence="3" type="ORF">ACFOET_15565</name>
</gene>
<evidence type="ECO:0000256" key="2">
    <source>
        <dbReference type="ARBA" id="ARBA00022679"/>
    </source>
</evidence>
<evidence type="ECO:0000256" key="1">
    <source>
        <dbReference type="ARBA" id="ARBA00022676"/>
    </source>
</evidence>
<reference evidence="4" key="1">
    <citation type="journal article" date="2019" name="Int. J. Syst. Evol. Microbiol.">
        <title>The Global Catalogue of Microorganisms (GCM) 10K type strain sequencing project: providing services to taxonomists for standard genome sequencing and annotation.</title>
        <authorList>
            <consortium name="The Broad Institute Genomics Platform"/>
            <consortium name="The Broad Institute Genome Sequencing Center for Infectious Disease"/>
            <person name="Wu L."/>
            <person name="Ma J."/>
        </authorList>
    </citation>
    <scope>NUCLEOTIDE SEQUENCE [LARGE SCALE GENOMIC DNA]</scope>
    <source>
        <strain evidence="4">KCTC 52416</strain>
    </source>
</reference>
<evidence type="ECO:0000313" key="4">
    <source>
        <dbReference type="Proteomes" id="UP001595526"/>
    </source>
</evidence>
<dbReference type="InterPro" id="IPR002201">
    <property type="entry name" value="Glyco_trans_9"/>
</dbReference>
<dbReference type="PANTHER" id="PTHR30160">
    <property type="entry name" value="TETRAACYLDISACCHARIDE 4'-KINASE-RELATED"/>
    <property type="match status" value="1"/>
</dbReference>
<accession>A0ABV7JPM5</accession>
<comment type="caution">
    <text evidence="3">The sequence shown here is derived from an EMBL/GenBank/DDBJ whole genome shotgun (WGS) entry which is preliminary data.</text>
</comment>
<dbReference type="SUPFAM" id="SSF53756">
    <property type="entry name" value="UDP-Glycosyltransferase/glycogen phosphorylase"/>
    <property type="match status" value="1"/>
</dbReference>
<keyword evidence="4" id="KW-1185">Reference proteome</keyword>
<organism evidence="3 4">
    <name type="scientific">Parapedobacter deserti</name>
    <dbReference type="NCBI Taxonomy" id="1912957"/>
    <lineage>
        <taxon>Bacteria</taxon>
        <taxon>Pseudomonadati</taxon>
        <taxon>Bacteroidota</taxon>
        <taxon>Sphingobacteriia</taxon>
        <taxon>Sphingobacteriales</taxon>
        <taxon>Sphingobacteriaceae</taxon>
        <taxon>Parapedobacter</taxon>
    </lineage>
</organism>
<dbReference type="PANTHER" id="PTHR30160:SF1">
    <property type="entry name" value="LIPOPOLYSACCHARIDE 1,2-N-ACETYLGLUCOSAMINETRANSFERASE-RELATED"/>
    <property type="match status" value="1"/>
</dbReference>
<dbReference type="Pfam" id="PF01075">
    <property type="entry name" value="Glyco_transf_9"/>
    <property type="match status" value="1"/>
</dbReference>
<keyword evidence="2" id="KW-0808">Transferase</keyword>
<dbReference type="CDD" id="cd03789">
    <property type="entry name" value="GT9_LPS_heptosyltransferase"/>
    <property type="match status" value="1"/>
</dbReference>
<keyword evidence="1" id="KW-0328">Glycosyltransferase</keyword>
<protein>
    <submittedName>
        <fullName evidence="3">Glycosyltransferase family 9 protein</fullName>
    </submittedName>
</protein>
<proteinExistence type="predicted"/>
<evidence type="ECO:0000313" key="3">
    <source>
        <dbReference type="EMBL" id="MFC3199042.1"/>
    </source>
</evidence>
<sequence>MHIDDIHKIAIFRALHLGDLLCAIPALRALRHRLPQASITLVGLPWAEQLVRRFPMYIDRLEIFPGYPGLPEQPYSVHELAAFIGRMQTERFDLALQMQGNGTLVNPLVELFGANHTTGFFTPGVYYPKNGLFIRYPTHVHEVCRNLLLLQHLGVPHQGLDLEFPLNEQDYAEAEALALPTQPGQYVCIHPGSRAAWRRWPPNAFAIMADRCAALGYDVVITGTAEELPLASAVAQAMHHTPIIVAGTTSLGAMAALIKQSKAIVSNCTGVSHLASALGTPGVIISMDGEPNRWRPLNKSTLAMIDWNMTPDLALVEKTLMDRLSNPSPIEHHIDCA</sequence>
<name>A0ABV7JPM5_9SPHI</name>
<dbReference type="Proteomes" id="UP001595526">
    <property type="component" value="Unassembled WGS sequence"/>
</dbReference>
<dbReference type="EMBL" id="JBHRTA010000038">
    <property type="protein sequence ID" value="MFC3199042.1"/>
    <property type="molecule type" value="Genomic_DNA"/>
</dbReference>
<dbReference type="InterPro" id="IPR051199">
    <property type="entry name" value="LPS_LOS_Heptosyltrfase"/>
</dbReference>
<dbReference type="Gene3D" id="3.40.50.2000">
    <property type="entry name" value="Glycogen Phosphorylase B"/>
    <property type="match status" value="2"/>
</dbReference>